<reference evidence="1" key="2">
    <citation type="journal article" date="2015" name="Data Brief">
        <title>Shoot transcriptome of the giant reed, Arundo donax.</title>
        <authorList>
            <person name="Barrero R.A."/>
            <person name="Guerrero F.D."/>
            <person name="Moolhuijzen P."/>
            <person name="Goolsby J.A."/>
            <person name="Tidwell J."/>
            <person name="Bellgard S.E."/>
            <person name="Bellgard M.I."/>
        </authorList>
    </citation>
    <scope>NUCLEOTIDE SEQUENCE</scope>
    <source>
        <tissue evidence="1">Shoot tissue taken approximately 20 cm above the soil surface</tissue>
    </source>
</reference>
<organism evidence="1">
    <name type="scientific">Arundo donax</name>
    <name type="common">Giant reed</name>
    <name type="synonym">Donax arundinaceus</name>
    <dbReference type="NCBI Taxonomy" id="35708"/>
    <lineage>
        <taxon>Eukaryota</taxon>
        <taxon>Viridiplantae</taxon>
        <taxon>Streptophyta</taxon>
        <taxon>Embryophyta</taxon>
        <taxon>Tracheophyta</taxon>
        <taxon>Spermatophyta</taxon>
        <taxon>Magnoliopsida</taxon>
        <taxon>Liliopsida</taxon>
        <taxon>Poales</taxon>
        <taxon>Poaceae</taxon>
        <taxon>PACMAD clade</taxon>
        <taxon>Arundinoideae</taxon>
        <taxon>Arundineae</taxon>
        <taxon>Arundo</taxon>
    </lineage>
</organism>
<name>A0A0A9AJ57_ARUDO</name>
<proteinExistence type="predicted"/>
<accession>A0A0A9AJ57</accession>
<sequence>MHLRRLSFSSVSFKRDTGKCKFMRHI</sequence>
<dbReference type="EMBL" id="GBRH01246719">
    <property type="protein sequence ID" value="JAD51176.1"/>
    <property type="molecule type" value="Transcribed_RNA"/>
</dbReference>
<evidence type="ECO:0000313" key="1">
    <source>
        <dbReference type="EMBL" id="JAD51176.1"/>
    </source>
</evidence>
<dbReference type="AlphaFoldDB" id="A0A0A9AJ57"/>
<protein>
    <submittedName>
        <fullName evidence="1">Uncharacterized protein</fullName>
    </submittedName>
</protein>
<reference evidence="1" key="1">
    <citation type="submission" date="2014-09" db="EMBL/GenBank/DDBJ databases">
        <authorList>
            <person name="Magalhaes I.L.F."/>
            <person name="Oliveira U."/>
            <person name="Santos F.R."/>
            <person name="Vidigal T.H.D.A."/>
            <person name="Brescovit A.D."/>
            <person name="Santos A.J."/>
        </authorList>
    </citation>
    <scope>NUCLEOTIDE SEQUENCE</scope>
    <source>
        <tissue evidence="1">Shoot tissue taken approximately 20 cm above the soil surface</tissue>
    </source>
</reference>